<dbReference type="AlphaFoldDB" id="A0ABD3WZS4"/>
<evidence type="ECO:0000313" key="1">
    <source>
        <dbReference type="EMBL" id="KAL3878080.1"/>
    </source>
</evidence>
<dbReference type="Proteomes" id="UP001634394">
    <property type="component" value="Unassembled WGS sequence"/>
</dbReference>
<proteinExistence type="predicted"/>
<comment type="caution">
    <text evidence="1">The sequence shown here is derived from an EMBL/GenBank/DDBJ whole genome shotgun (WGS) entry which is preliminary data.</text>
</comment>
<keyword evidence="2" id="KW-1185">Reference proteome</keyword>
<sequence length="101" mass="11743">IEKLKGKIVLVPQWMIDALTSLITAEKFVQMYAPAVTMKWDMFYKSGQLSQELIDAIWTKENNPDLHDNKEHILLLMEHLNIIARPRYLREDGSEITVSCL</sequence>
<dbReference type="EMBL" id="JBJQND010000005">
    <property type="protein sequence ID" value="KAL3878080.1"/>
    <property type="molecule type" value="Genomic_DNA"/>
</dbReference>
<protein>
    <submittedName>
        <fullName evidence="1">Uncharacterized protein</fullName>
    </submittedName>
</protein>
<reference evidence="1 2" key="1">
    <citation type="submission" date="2024-11" db="EMBL/GenBank/DDBJ databases">
        <title>Chromosome-level genome assembly of the freshwater bivalve Anodonta woodiana.</title>
        <authorList>
            <person name="Chen X."/>
        </authorList>
    </citation>
    <scope>NUCLEOTIDE SEQUENCE [LARGE SCALE GENOMIC DNA]</scope>
    <source>
        <strain evidence="1">MN2024</strain>
        <tissue evidence="1">Gills</tissue>
    </source>
</reference>
<accession>A0ABD3WZS4</accession>
<organism evidence="1 2">
    <name type="scientific">Sinanodonta woodiana</name>
    <name type="common">Chinese pond mussel</name>
    <name type="synonym">Anodonta woodiana</name>
    <dbReference type="NCBI Taxonomy" id="1069815"/>
    <lineage>
        <taxon>Eukaryota</taxon>
        <taxon>Metazoa</taxon>
        <taxon>Spiralia</taxon>
        <taxon>Lophotrochozoa</taxon>
        <taxon>Mollusca</taxon>
        <taxon>Bivalvia</taxon>
        <taxon>Autobranchia</taxon>
        <taxon>Heteroconchia</taxon>
        <taxon>Palaeoheterodonta</taxon>
        <taxon>Unionida</taxon>
        <taxon>Unionoidea</taxon>
        <taxon>Unionidae</taxon>
        <taxon>Unioninae</taxon>
        <taxon>Sinanodonta</taxon>
    </lineage>
</organism>
<name>A0ABD3WZS4_SINWO</name>
<evidence type="ECO:0000313" key="2">
    <source>
        <dbReference type="Proteomes" id="UP001634394"/>
    </source>
</evidence>
<feature type="non-terminal residue" evidence="1">
    <location>
        <position position="1"/>
    </location>
</feature>
<gene>
    <name evidence="1" type="ORF">ACJMK2_035712</name>
</gene>